<dbReference type="SUPFAM" id="SSF53795">
    <property type="entry name" value="PEP carboxykinase-like"/>
    <property type="match status" value="1"/>
</dbReference>
<organism evidence="2 3">
    <name type="scientific">Aliiruegeria haliotis</name>
    <dbReference type="NCBI Taxonomy" id="1280846"/>
    <lineage>
        <taxon>Bacteria</taxon>
        <taxon>Pseudomonadati</taxon>
        <taxon>Pseudomonadota</taxon>
        <taxon>Alphaproteobacteria</taxon>
        <taxon>Rhodobacterales</taxon>
        <taxon>Roseobacteraceae</taxon>
        <taxon>Aliiruegeria</taxon>
    </lineage>
</organism>
<dbReference type="InterPro" id="IPR027417">
    <property type="entry name" value="P-loop_NTPase"/>
</dbReference>
<accession>A0A2T0RFC8</accession>
<dbReference type="OrthoDB" id="8326226at2"/>
<dbReference type="Gene3D" id="3.40.50.300">
    <property type="entry name" value="P-loop containing nucleotide triphosphate hydrolases"/>
    <property type="match status" value="1"/>
</dbReference>
<dbReference type="Proteomes" id="UP000239480">
    <property type="component" value="Unassembled WGS sequence"/>
</dbReference>
<gene>
    <name evidence="2" type="ORF">CLV78_11729</name>
</gene>
<dbReference type="Pfam" id="PF07475">
    <property type="entry name" value="Hpr_kinase_C"/>
    <property type="match status" value="1"/>
</dbReference>
<dbReference type="GO" id="GO:0006109">
    <property type="term" value="P:regulation of carbohydrate metabolic process"/>
    <property type="evidence" value="ECO:0007669"/>
    <property type="project" value="InterPro"/>
</dbReference>
<dbReference type="EMBL" id="PVTD01000017">
    <property type="protein sequence ID" value="PRY19865.1"/>
    <property type="molecule type" value="Genomic_DNA"/>
</dbReference>
<keyword evidence="2" id="KW-0808">Transferase</keyword>
<dbReference type="AlphaFoldDB" id="A0A2T0RFC8"/>
<dbReference type="RefSeq" id="WP_106208226.1">
    <property type="nucleotide sequence ID" value="NZ_PVTD01000017.1"/>
</dbReference>
<protein>
    <submittedName>
        <fullName evidence="2">Hpr(Ser) kinase/phosphatase</fullName>
    </submittedName>
</protein>
<feature type="domain" description="HPr kinase/phosphorylase C-terminal" evidence="1">
    <location>
        <begin position="9"/>
        <end position="84"/>
    </location>
</feature>
<dbReference type="GO" id="GO:0005524">
    <property type="term" value="F:ATP binding"/>
    <property type="evidence" value="ECO:0007669"/>
    <property type="project" value="InterPro"/>
</dbReference>
<reference evidence="2 3" key="1">
    <citation type="submission" date="2018-03" db="EMBL/GenBank/DDBJ databases">
        <title>Genomic Encyclopedia of Archaeal and Bacterial Type Strains, Phase II (KMG-II): from individual species to whole genera.</title>
        <authorList>
            <person name="Goeker M."/>
        </authorList>
    </citation>
    <scope>NUCLEOTIDE SEQUENCE [LARGE SCALE GENOMIC DNA]</scope>
    <source>
        <strain evidence="2 3">DSM 29328</strain>
    </source>
</reference>
<dbReference type="GO" id="GO:0000155">
    <property type="term" value="F:phosphorelay sensor kinase activity"/>
    <property type="evidence" value="ECO:0007669"/>
    <property type="project" value="InterPro"/>
</dbReference>
<evidence type="ECO:0000259" key="1">
    <source>
        <dbReference type="Pfam" id="PF07475"/>
    </source>
</evidence>
<keyword evidence="3" id="KW-1185">Reference proteome</keyword>
<name>A0A2T0RFC8_9RHOB</name>
<keyword evidence="2" id="KW-0418">Kinase</keyword>
<comment type="caution">
    <text evidence="2">The sequence shown here is derived from an EMBL/GenBank/DDBJ whole genome shotgun (WGS) entry which is preliminary data.</text>
</comment>
<dbReference type="InterPro" id="IPR011104">
    <property type="entry name" value="Hpr_kin/Pase_C"/>
</dbReference>
<proteinExistence type="predicted"/>
<evidence type="ECO:0000313" key="3">
    <source>
        <dbReference type="Proteomes" id="UP000239480"/>
    </source>
</evidence>
<evidence type="ECO:0000313" key="2">
    <source>
        <dbReference type="EMBL" id="PRY19865.1"/>
    </source>
</evidence>
<sequence length="145" mass="15228">MSTDPPTSVILHASTVALGDGGLLILGPSGAGKSSLALDLIALGAELVADDRTHVRTSNGELVATAPESIAGRIEARHVGLLTIPFRTNVPLALAIDLGQPEPERLPPRRTTEILGVPLTMLYRPPGRLPASALLQCLLHRRTDP</sequence>